<feature type="coiled-coil region" evidence="1">
    <location>
        <begin position="85"/>
        <end position="140"/>
    </location>
</feature>
<dbReference type="EMBL" id="JBHLWN010000071">
    <property type="protein sequence ID" value="MFC0214339.1"/>
    <property type="molecule type" value="Genomic_DNA"/>
</dbReference>
<keyword evidence="2" id="KW-0812">Transmembrane</keyword>
<evidence type="ECO:0000313" key="4">
    <source>
        <dbReference type="Proteomes" id="UP001589776"/>
    </source>
</evidence>
<accession>A0ABV6DNV9</accession>
<protein>
    <recommendedName>
        <fullName evidence="5">Magnesium transporter MgtE intracellular domain-containing protein</fullName>
    </recommendedName>
</protein>
<evidence type="ECO:0000313" key="3">
    <source>
        <dbReference type="EMBL" id="MFC0214339.1"/>
    </source>
</evidence>
<dbReference type="SUPFAM" id="SSF158791">
    <property type="entry name" value="MgtE N-terminal domain-like"/>
    <property type="match status" value="1"/>
</dbReference>
<keyword evidence="4" id="KW-1185">Reference proteome</keyword>
<feature type="transmembrane region" description="Helical" evidence="2">
    <location>
        <begin position="18"/>
        <end position="40"/>
    </location>
</feature>
<dbReference type="Proteomes" id="UP001589776">
    <property type="component" value="Unassembled WGS sequence"/>
</dbReference>
<dbReference type="RefSeq" id="WP_377471700.1">
    <property type="nucleotide sequence ID" value="NZ_JBHLWN010000071.1"/>
</dbReference>
<sequence>MASPDAENSSSYGAMERFLIWFLIPCVFTSVLLGVLFSIFDTNVKNTVLRTANSIPVIGSLVPDPVDKANGEGSASSKTSSDASVKASNDQIAALNAKIADLESSLSKATEVNAQKDQSIKDLQTKITDLTEQLNTKTQTDEEYTKQVQQLASIYSKMDAGKAAPIIENLAPKEQVLVLSMMKPDNQGAILAKMNPKLAAEASIALKDVVPVKDREIAALQSRLAIQGGGTTTAATPQLTKSDIGQTFGNMTPKSAADVLIQLQGTSPDRVISILSSMDTAARSKVLTAISDANKEMAATISSRLAASAN</sequence>
<proteinExistence type="predicted"/>
<evidence type="ECO:0000256" key="2">
    <source>
        <dbReference type="SAM" id="Phobius"/>
    </source>
</evidence>
<comment type="caution">
    <text evidence="3">The sequence shown here is derived from an EMBL/GenBank/DDBJ whole genome shotgun (WGS) entry which is preliminary data.</text>
</comment>
<dbReference type="Gene3D" id="1.10.220.30">
    <property type="match status" value="1"/>
</dbReference>
<evidence type="ECO:0000256" key="1">
    <source>
        <dbReference type="SAM" id="Coils"/>
    </source>
</evidence>
<gene>
    <name evidence="3" type="ORF">ACFFK0_18060</name>
</gene>
<keyword evidence="1" id="KW-0175">Coiled coil</keyword>
<name>A0ABV6DNV9_9BACL</name>
<reference evidence="3 4" key="1">
    <citation type="submission" date="2024-09" db="EMBL/GenBank/DDBJ databases">
        <authorList>
            <person name="Sun Q."/>
            <person name="Mori K."/>
        </authorList>
    </citation>
    <scope>NUCLEOTIDE SEQUENCE [LARGE SCALE GENOMIC DNA]</scope>
    <source>
        <strain evidence="3 4">CCM 7759</strain>
    </source>
</reference>
<keyword evidence="2" id="KW-1133">Transmembrane helix</keyword>
<evidence type="ECO:0008006" key="5">
    <source>
        <dbReference type="Google" id="ProtNLM"/>
    </source>
</evidence>
<organism evidence="3 4">
    <name type="scientific">Paenibacillus chartarius</name>
    <dbReference type="NCBI Taxonomy" id="747481"/>
    <lineage>
        <taxon>Bacteria</taxon>
        <taxon>Bacillati</taxon>
        <taxon>Bacillota</taxon>
        <taxon>Bacilli</taxon>
        <taxon>Bacillales</taxon>
        <taxon>Paenibacillaceae</taxon>
        <taxon>Paenibacillus</taxon>
    </lineage>
</organism>
<keyword evidence="2" id="KW-0472">Membrane</keyword>